<evidence type="ECO:0000256" key="2">
    <source>
        <dbReference type="SAM" id="SignalP"/>
    </source>
</evidence>
<evidence type="ECO:0000256" key="1">
    <source>
        <dbReference type="ARBA" id="ARBA00010926"/>
    </source>
</evidence>
<dbReference type="SUPFAM" id="SSF81296">
    <property type="entry name" value="E set domains"/>
    <property type="match status" value="4"/>
</dbReference>
<feature type="domain" description="AMP-activated protein kinase glycogen-binding" evidence="3">
    <location>
        <begin position="325"/>
        <end position="399"/>
    </location>
</feature>
<evidence type="ECO:0000313" key="5">
    <source>
        <dbReference type="Proteomes" id="UP000321362"/>
    </source>
</evidence>
<evidence type="ECO:0000313" key="4">
    <source>
        <dbReference type="EMBL" id="QEC75341.1"/>
    </source>
</evidence>
<organism evidence="4 5">
    <name type="scientific">Mucilaginibacter ginsenosidivorax</name>
    <dbReference type="NCBI Taxonomy" id="862126"/>
    <lineage>
        <taxon>Bacteria</taxon>
        <taxon>Pseudomonadati</taxon>
        <taxon>Bacteroidota</taxon>
        <taxon>Sphingobacteriia</taxon>
        <taxon>Sphingobacteriales</taxon>
        <taxon>Sphingobacteriaceae</taxon>
        <taxon>Mucilaginibacter</taxon>
    </lineage>
</organism>
<keyword evidence="5" id="KW-1185">Reference proteome</keyword>
<dbReference type="Pfam" id="PF16561">
    <property type="entry name" value="AMPK1_CBM"/>
    <property type="match status" value="4"/>
</dbReference>
<dbReference type="CDD" id="cd02859">
    <property type="entry name" value="E_set_AMPKbeta_like_N"/>
    <property type="match status" value="2"/>
</dbReference>
<reference evidence="4 5" key="1">
    <citation type="journal article" date="2013" name="J. Microbiol.">
        <title>Mucilaginibacter ginsenosidivorax sp. nov., with ginsenoside converting activity isolated from sediment.</title>
        <authorList>
            <person name="Kim J.K."/>
            <person name="Choi T.E."/>
            <person name="Liu Q.M."/>
            <person name="Park H.Y."/>
            <person name="Yi T.H."/>
            <person name="Yoon M.H."/>
            <person name="Kim S.C."/>
            <person name="Im W.T."/>
        </authorList>
    </citation>
    <scope>NUCLEOTIDE SEQUENCE [LARGE SCALE GENOMIC DNA]</scope>
    <source>
        <strain evidence="4 5">KHI28</strain>
    </source>
</reference>
<dbReference type="InterPro" id="IPR032640">
    <property type="entry name" value="AMPK1_CBM"/>
</dbReference>
<dbReference type="Proteomes" id="UP000321362">
    <property type="component" value="Chromosome"/>
</dbReference>
<sequence length="481" mass="53978">MKKCRSVLIIFLLFTCFSIAAGAQTRNSLVLGKDHLIMLLDLRSSKTQLDSILKIAGIKKPNGAAILNGDFSSLAKDGWNIGKRDKNMVRFDRSLTDLNLNPQNPPYQITTNLDGNIDAPAGIPGYPADELYGINKFMRVTVYELPSGLTRFYLPGYLNAKRVLLSGNFNNWSTLKGVMAKTDSGWVSDVKLAPGVYEYKYIINGRWQRDKSNLQQHPDGFSDVNSVYYRVNHTFRLAGFTGAHKVTIAGSFNNWNTDNTPLQKKDGGWETKLYLRDGTHTYRFWVDGQWYADPANPAKVKDNGGHINSVLNQGEAISFKLDGYKDAKAVYIAGSFNSWKPNEISLRKTAAGWAIALMIPAGNYGYKFIVDGNWITDPKNRLYAIEGGVNNSFIAVKPNYTFRLKGHANAGSVHLAGNFNDWDPSGFTMAHNADEWVINLYLKPGKYRYKFLIDGNWILDPANKLYEQNEYNTGNSVLWVE</sequence>
<gene>
    <name evidence="4" type="ORF">FSB76_05065</name>
</gene>
<dbReference type="AlphaFoldDB" id="A0A5B8VVZ7"/>
<dbReference type="InterPro" id="IPR013783">
    <property type="entry name" value="Ig-like_fold"/>
</dbReference>
<dbReference type="Gene3D" id="2.60.40.10">
    <property type="entry name" value="Immunoglobulins"/>
    <property type="match status" value="4"/>
</dbReference>
<comment type="similarity">
    <text evidence="1">Belongs to the 5'-AMP-activated protein kinase beta subunit family.</text>
</comment>
<dbReference type="RefSeq" id="WP_147052495.1">
    <property type="nucleotide sequence ID" value="NZ_CP042437.1"/>
</dbReference>
<feature type="domain" description="AMP-activated protein kinase glycogen-binding" evidence="3">
    <location>
        <begin position="242"/>
        <end position="311"/>
    </location>
</feature>
<dbReference type="InterPro" id="IPR014756">
    <property type="entry name" value="Ig_E-set"/>
</dbReference>
<proteinExistence type="inferred from homology"/>
<dbReference type="InterPro" id="IPR050827">
    <property type="entry name" value="CRP1_MDG1_kinase"/>
</dbReference>
<feature type="domain" description="AMP-activated protein kinase glycogen-binding" evidence="3">
    <location>
        <begin position="159"/>
        <end position="221"/>
    </location>
</feature>
<dbReference type="PANTHER" id="PTHR10343">
    <property type="entry name" value="5'-AMP-ACTIVATED PROTEIN KINASE , BETA SUBUNIT"/>
    <property type="match status" value="1"/>
</dbReference>
<dbReference type="OrthoDB" id="5451596at2"/>
<feature type="signal peptide" evidence="2">
    <location>
        <begin position="1"/>
        <end position="20"/>
    </location>
</feature>
<keyword evidence="2" id="KW-0732">Signal</keyword>
<name>A0A5B8VVZ7_9SPHI</name>
<protein>
    <recommendedName>
        <fullName evidence="3">AMP-activated protein kinase glycogen-binding domain-containing protein</fullName>
    </recommendedName>
</protein>
<accession>A0A5B8VVZ7</accession>
<dbReference type="CDD" id="cd07184">
    <property type="entry name" value="E_set_Isoamylase_like_N"/>
    <property type="match status" value="1"/>
</dbReference>
<evidence type="ECO:0000259" key="3">
    <source>
        <dbReference type="Pfam" id="PF16561"/>
    </source>
</evidence>
<dbReference type="KEGG" id="mgk:FSB76_05065"/>
<feature type="chain" id="PRO_5023046667" description="AMP-activated protein kinase glycogen-binding domain-containing protein" evidence="2">
    <location>
        <begin position="21"/>
        <end position="481"/>
    </location>
</feature>
<feature type="domain" description="AMP-activated protein kinase glycogen-binding" evidence="3">
    <location>
        <begin position="408"/>
        <end position="475"/>
    </location>
</feature>
<dbReference type="EMBL" id="CP042437">
    <property type="protein sequence ID" value="QEC75341.1"/>
    <property type="molecule type" value="Genomic_DNA"/>
</dbReference>
<dbReference type="PANTHER" id="PTHR10343:SF84">
    <property type="entry name" value="5'-AMP-ACTIVATED PROTEIN KINASE SUBUNIT BETA-1"/>
    <property type="match status" value="1"/>
</dbReference>